<evidence type="ECO:0000313" key="1">
    <source>
        <dbReference type="EMBL" id="OYQ14350.1"/>
    </source>
</evidence>
<gene>
    <name evidence="1" type="ORF">B7R77_14530</name>
</gene>
<reference evidence="1 2" key="1">
    <citation type="submission" date="2017-04" db="EMBL/GenBank/DDBJ databases">
        <title>Genome Announcement: Closed genomes of Ralstonia solanacearum strains K60, UW551, and UW700.</title>
        <authorList>
            <person name="Hayes M."/>
            <person name="Macintyre A.M."/>
            <person name="Allen C."/>
        </authorList>
    </citation>
    <scope>NUCLEOTIDE SEQUENCE [LARGE SCALE GENOMIC DNA]</scope>
    <source>
        <strain evidence="1 2">UW25</strain>
    </source>
</reference>
<sequence>MAANGLENSPVLALQGNVLWQWENLSDRAPQQLQREVNKGLLSREIALQMDALPPRGPFIKACKGGPPEIHLQVSFLELLWAFIYGWMVMYEEGVQRPQMPGTELPTGPVPEDLVQRATELHSWARSLAHGYTRWPEHLPSPKDYANEAERYFGEKANLIFQLATTFLLSHERAHAIYGHLLLVDEADDGGALKAQLEKDADIFALDQLVEQGLDDEQKSAQSWAILAVVLASFYANREPCSALRSQDRLPLHHRTAHFIKSLDFKDERYRDYFLLFCWLVFQDLFPQVLCPSATFEDVEEALTDALNRLDALAGTTTSE</sequence>
<dbReference type="Proteomes" id="UP000216164">
    <property type="component" value="Unassembled WGS sequence"/>
</dbReference>
<dbReference type="Pfam" id="PF10463">
    <property type="entry name" value="Peptidase_U49"/>
    <property type="match status" value="1"/>
</dbReference>
<accession>A0AAP7ZPG6</accession>
<dbReference type="InterPro" id="IPR019504">
    <property type="entry name" value="Peptidase_U49_Lit_pept"/>
</dbReference>
<name>A0AAP7ZPG6_RALSL</name>
<protein>
    <recommendedName>
        <fullName evidence="3">Peptidase U49-like protein</fullName>
    </recommendedName>
</protein>
<evidence type="ECO:0000313" key="2">
    <source>
        <dbReference type="Proteomes" id="UP000216164"/>
    </source>
</evidence>
<proteinExistence type="predicted"/>
<organism evidence="1 2">
    <name type="scientific">Ralstonia solanacearum K60</name>
    <dbReference type="NCBI Taxonomy" id="1091042"/>
    <lineage>
        <taxon>Bacteria</taxon>
        <taxon>Pseudomonadati</taxon>
        <taxon>Pseudomonadota</taxon>
        <taxon>Betaproteobacteria</taxon>
        <taxon>Burkholderiales</taxon>
        <taxon>Burkholderiaceae</taxon>
        <taxon>Ralstonia</taxon>
        <taxon>Ralstonia solanacearum species complex</taxon>
    </lineage>
</organism>
<dbReference type="AlphaFoldDB" id="A0AAP7ZPG6"/>
<dbReference type="RefSeq" id="WP_003272430.1">
    <property type="nucleotide sequence ID" value="NZ_NCTK01000001.1"/>
</dbReference>
<comment type="caution">
    <text evidence="1">The sequence shown here is derived from an EMBL/GenBank/DDBJ whole genome shotgun (WGS) entry which is preliminary data.</text>
</comment>
<evidence type="ECO:0008006" key="3">
    <source>
        <dbReference type="Google" id="ProtNLM"/>
    </source>
</evidence>
<dbReference type="EMBL" id="NCTK01000001">
    <property type="protein sequence ID" value="OYQ14350.1"/>
    <property type="molecule type" value="Genomic_DNA"/>
</dbReference>